<organism evidence="11 12">
    <name type="scientific">Candidatus Brocadia carolinensis</name>
    <dbReference type="NCBI Taxonomy" id="1004156"/>
    <lineage>
        <taxon>Bacteria</taxon>
        <taxon>Pseudomonadati</taxon>
        <taxon>Planctomycetota</taxon>
        <taxon>Candidatus Brocadiia</taxon>
        <taxon>Candidatus Brocadiales</taxon>
        <taxon>Candidatus Brocadiaceae</taxon>
        <taxon>Candidatus Brocadia</taxon>
    </lineage>
</organism>
<keyword evidence="4 10" id="KW-0021">Allosteric enzyme</keyword>
<dbReference type="EC" id="3.4.25.2" evidence="10"/>
<dbReference type="GO" id="GO:0046872">
    <property type="term" value="F:metal ion binding"/>
    <property type="evidence" value="ECO:0007669"/>
    <property type="project" value="UniProtKB-KW"/>
</dbReference>
<dbReference type="PIRSF" id="PIRSF039093">
    <property type="entry name" value="HslV"/>
    <property type="match status" value="1"/>
</dbReference>
<name>A0A1V4AP42_9BACT</name>
<evidence type="ECO:0000256" key="3">
    <source>
        <dbReference type="ARBA" id="ARBA00022490"/>
    </source>
</evidence>
<evidence type="ECO:0000256" key="4">
    <source>
        <dbReference type="ARBA" id="ARBA00022533"/>
    </source>
</evidence>
<dbReference type="PANTHER" id="PTHR32194">
    <property type="entry name" value="METALLOPROTEASE TLDD"/>
    <property type="match status" value="1"/>
</dbReference>
<feature type="active site" evidence="10">
    <location>
        <position position="8"/>
    </location>
</feature>
<dbReference type="Gene3D" id="3.60.20.10">
    <property type="entry name" value="Glutamine Phosphoribosylpyrophosphate, subunit 1, domain 1"/>
    <property type="match status" value="1"/>
</dbReference>
<dbReference type="EMBL" id="AYTS01000205">
    <property type="protein sequence ID" value="OOP54896.1"/>
    <property type="molecule type" value="Genomic_DNA"/>
</dbReference>
<dbReference type="SUPFAM" id="SSF56235">
    <property type="entry name" value="N-terminal nucleophile aminohydrolases (Ntn hydrolases)"/>
    <property type="match status" value="1"/>
</dbReference>
<keyword evidence="9 10" id="KW-0915">Sodium</keyword>
<dbReference type="PANTHER" id="PTHR32194:SF0">
    <property type="entry name" value="ATP-DEPENDENT PROTEASE SUBUNIT HSLV"/>
    <property type="match status" value="1"/>
</dbReference>
<dbReference type="Pfam" id="PF00227">
    <property type="entry name" value="Proteasome"/>
    <property type="match status" value="1"/>
</dbReference>
<dbReference type="PROSITE" id="PS51476">
    <property type="entry name" value="PROTEASOME_BETA_2"/>
    <property type="match status" value="1"/>
</dbReference>
<dbReference type="GO" id="GO:0005839">
    <property type="term" value="C:proteasome core complex"/>
    <property type="evidence" value="ECO:0007669"/>
    <property type="project" value="InterPro"/>
</dbReference>
<dbReference type="GO" id="GO:0009376">
    <property type="term" value="C:HslUV protease complex"/>
    <property type="evidence" value="ECO:0007669"/>
    <property type="project" value="UniProtKB-UniRule"/>
</dbReference>
<feature type="binding site" evidence="10">
    <location>
        <position position="163"/>
    </location>
    <ligand>
        <name>Na(+)</name>
        <dbReference type="ChEBI" id="CHEBI:29101"/>
    </ligand>
</feature>
<dbReference type="HAMAP" id="MF_00248">
    <property type="entry name" value="HslV"/>
    <property type="match status" value="1"/>
</dbReference>
<dbReference type="GO" id="GO:0004298">
    <property type="term" value="F:threonine-type endopeptidase activity"/>
    <property type="evidence" value="ECO:0007669"/>
    <property type="project" value="UniProtKB-KW"/>
</dbReference>
<sequence>MKPVIVSTTILAVRKDGHVAIGGDGQVTMNAAVVKQDAKKIRRLYHDKVIVGFAGSSADAFALMERFDAKLEQYQGNVLRSAHELAKEWRTDKVLRKLESLLVVVDKQYSFLISGGGDVIEPDDGIIGIGSGGAYAIAAARALMKHTSLSAKEIVEEALSIAADICVYTNRNIKVEEVK</sequence>
<comment type="catalytic activity">
    <reaction evidence="10">
        <text>ATP-dependent cleavage of peptide bonds with broad specificity.</text>
        <dbReference type="EC" id="3.4.25.2"/>
    </reaction>
</comment>
<dbReference type="STRING" id="1004156.AYP45_17870"/>
<comment type="similarity">
    <text evidence="2 10">Belongs to the peptidase T1B family. HslV subfamily.</text>
</comment>
<dbReference type="NCBIfam" id="TIGR03692">
    <property type="entry name" value="ATP_dep_HslV"/>
    <property type="match status" value="1"/>
</dbReference>
<comment type="caution">
    <text evidence="11">The sequence shown here is derived from an EMBL/GenBank/DDBJ whole genome shotgun (WGS) entry which is preliminary data.</text>
</comment>
<keyword evidence="7 10" id="KW-0479">Metal-binding</keyword>
<comment type="activity regulation">
    <text evidence="10">Allosterically activated by HslU binding.</text>
</comment>
<evidence type="ECO:0000256" key="1">
    <source>
        <dbReference type="ARBA" id="ARBA00004496"/>
    </source>
</evidence>
<keyword evidence="5 10" id="KW-0645">Protease</keyword>
<evidence type="ECO:0000256" key="6">
    <source>
        <dbReference type="ARBA" id="ARBA00022698"/>
    </source>
</evidence>
<evidence type="ECO:0000256" key="5">
    <source>
        <dbReference type="ARBA" id="ARBA00022670"/>
    </source>
</evidence>
<comment type="subunit">
    <text evidence="10">A double ring-shaped homohexamer of HslV is capped on each side by a ring-shaped HslU homohexamer. The assembly of the HslU/HslV complex is dependent on binding of ATP.</text>
</comment>
<keyword evidence="8 10" id="KW-0378">Hydrolase</keyword>
<dbReference type="GO" id="GO:0051603">
    <property type="term" value="P:proteolysis involved in protein catabolic process"/>
    <property type="evidence" value="ECO:0007669"/>
    <property type="project" value="InterPro"/>
</dbReference>
<feature type="binding site" evidence="10">
    <location>
        <position position="169"/>
    </location>
    <ligand>
        <name>Na(+)</name>
        <dbReference type="ChEBI" id="CHEBI:29101"/>
    </ligand>
</feature>
<gene>
    <name evidence="10" type="primary">hslV</name>
    <name evidence="11" type="ORF">AYP45_17870</name>
</gene>
<evidence type="ECO:0000313" key="11">
    <source>
        <dbReference type="EMBL" id="OOP54896.1"/>
    </source>
</evidence>
<comment type="function">
    <text evidence="10">Protease subunit of a proteasome-like degradation complex believed to be a general protein degrading machinery.</text>
</comment>
<evidence type="ECO:0000256" key="10">
    <source>
        <dbReference type="HAMAP-Rule" id="MF_00248"/>
    </source>
</evidence>
<evidence type="ECO:0000256" key="8">
    <source>
        <dbReference type="ARBA" id="ARBA00022801"/>
    </source>
</evidence>
<dbReference type="CDD" id="cd01913">
    <property type="entry name" value="protease_HslV"/>
    <property type="match status" value="1"/>
</dbReference>
<proteinExistence type="inferred from homology"/>
<evidence type="ECO:0000256" key="9">
    <source>
        <dbReference type="ARBA" id="ARBA00023053"/>
    </source>
</evidence>
<feature type="binding site" evidence="10">
    <location>
        <position position="166"/>
    </location>
    <ligand>
        <name>Na(+)</name>
        <dbReference type="ChEBI" id="CHEBI:29101"/>
    </ligand>
</feature>
<dbReference type="NCBIfam" id="NF003964">
    <property type="entry name" value="PRK05456.1"/>
    <property type="match status" value="1"/>
</dbReference>
<dbReference type="AlphaFoldDB" id="A0A1V4AP42"/>
<comment type="subcellular location">
    <subcellularLocation>
        <location evidence="1 10">Cytoplasm</location>
    </subcellularLocation>
</comment>
<evidence type="ECO:0000313" key="12">
    <source>
        <dbReference type="Proteomes" id="UP000189681"/>
    </source>
</evidence>
<dbReference type="InterPro" id="IPR023333">
    <property type="entry name" value="Proteasome_suB-type"/>
</dbReference>
<protein>
    <recommendedName>
        <fullName evidence="10">ATP-dependent protease subunit HslV</fullName>
        <ecNumber evidence="10">3.4.25.2</ecNumber>
    </recommendedName>
</protein>
<keyword evidence="6 10" id="KW-0888">Threonine protease</keyword>
<dbReference type="Proteomes" id="UP000189681">
    <property type="component" value="Unassembled WGS sequence"/>
</dbReference>
<keyword evidence="3 10" id="KW-0963">Cytoplasm</keyword>
<reference evidence="11 12" key="1">
    <citation type="journal article" date="2017" name="Water Res.">
        <title>Discovery and metagenomic analysis of an anammox bacterial enrichment related to Candidatus "Brocadia caroliniensis" in a full-scale glycerol-fed nitritation-denitritation separate centrate treatment process.</title>
        <authorList>
            <person name="Park H."/>
            <person name="Brotto A.C."/>
            <person name="van Loosdrecht M.C."/>
            <person name="Chandran K."/>
        </authorList>
    </citation>
    <scope>NUCLEOTIDE SEQUENCE [LARGE SCALE GENOMIC DNA]</scope>
    <source>
        <strain evidence="11">26THWARD</strain>
    </source>
</reference>
<evidence type="ECO:0000256" key="7">
    <source>
        <dbReference type="ARBA" id="ARBA00022723"/>
    </source>
</evidence>
<dbReference type="InterPro" id="IPR001353">
    <property type="entry name" value="Proteasome_sua/b"/>
</dbReference>
<evidence type="ECO:0000256" key="2">
    <source>
        <dbReference type="ARBA" id="ARBA00006053"/>
    </source>
</evidence>
<dbReference type="InterPro" id="IPR029055">
    <property type="entry name" value="Ntn_hydrolases_N"/>
</dbReference>
<dbReference type="InterPro" id="IPR022281">
    <property type="entry name" value="ATP-dep_Prtase_HsIV_su"/>
</dbReference>
<accession>A0A1V4AP42</accession>